<proteinExistence type="predicted"/>
<accession>A0A8X6L2D3</accession>
<evidence type="ECO:0000313" key="2">
    <source>
        <dbReference type="EMBL" id="GFQ93919.1"/>
    </source>
</evidence>
<dbReference type="Proteomes" id="UP000887116">
    <property type="component" value="Unassembled WGS sequence"/>
</dbReference>
<evidence type="ECO:0000313" key="3">
    <source>
        <dbReference type="Proteomes" id="UP000887116"/>
    </source>
</evidence>
<comment type="caution">
    <text evidence="2">The sequence shown here is derived from an EMBL/GenBank/DDBJ whole genome shotgun (WGS) entry which is preliminary data.</text>
</comment>
<keyword evidence="3" id="KW-1185">Reference proteome</keyword>
<name>A0A8X6L2D3_TRICU</name>
<gene>
    <name evidence="2" type="ORF">TNCT_607771</name>
</gene>
<protein>
    <submittedName>
        <fullName evidence="2">Uncharacterized protein</fullName>
    </submittedName>
</protein>
<dbReference type="AlphaFoldDB" id="A0A8X6L2D3"/>
<organism evidence="2 3">
    <name type="scientific">Trichonephila clavata</name>
    <name type="common">Joro spider</name>
    <name type="synonym">Nephila clavata</name>
    <dbReference type="NCBI Taxonomy" id="2740835"/>
    <lineage>
        <taxon>Eukaryota</taxon>
        <taxon>Metazoa</taxon>
        <taxon>Ecdysozoa</taxon>
        <taxon>Arthropoda</taxon>
        <taxon>Chelicerata</taxon>
        <taxon>Arachnida</taxon>
        <taxon>Araneae</taxon>
        <taxon>Araneomorphae</taxon>
        <taxon>Entelegynae</taxon>
        <taxon>Araneoidea</taxon>
        <taxon>Nephilidae</taxon>
        <taxon>Trichonephila</taxon>
    </lineage>
</organism>
<evidence type="ECO:0000256" key="1">
    <source>
        <dbReference type="SAM" id="MobiDB-lite"/>
    </source>
</evidence>
<feature type="region of interest" description="Disordered" evidence="1">
    <location>
        <begin position="42"/>
        <end position="65"/>
    </location>
</feature>
<reference evidence="2" key="1">
    <citation type="submission" date="2020-07" db="EMBL/GenBank/DDBJ databases">
        <title>Multicomponent nature underlies the extraordinary mechanical properties of spider dragline silk.</title>
        <authorList>
            <person name="Kono N."/>
            <person name="Nakamura H."/>
            <person name="Mori M."/>
            <person name="Yoshida Y."/>
            <person name="Ohtoshi R."/>
            <person name="Malay A.D."/>
            <person name="Moran D.A.P."/>
            <person name="Tomita M."/>
            <person name="Numata K."/>
            <person name="Arakawa K."/>
        </authorList>
    </citation>
    <scope>NUCLEOTIDE SEQUENCE</scope>
</reference>
<dbReference type="EMBL" id="BMAO01034085">
    <property type="protein sequence ID" value="GFQ93919.1"/>
    <property type="molecule type" value="Genomic_DNA"/>
</dbReference>
<sequence>MWKYMKIFLLYFTLKKTYPISAKEFRNISESLLHSSSIFAFTGQRRGQSSPSREKRPGRRRKGGPLVAIRQSDRAGPTLGHLPAPVTLAMLCYGDGE</sequence>